<dbReference type="Pfam" id="PF03381">
    <property type="entry name" value="CDC50"/>
    <property type="match status" value="1"/>
</dbReference>
<feature type="region of interest" description="Disordered" evidence="7">
    <location>
        <begin position="387"/>
        <end position="410"/>
    </location>
</feature>
<dbReference type="Proteomes" id="UP000000599">
    <property type="component" value="Chromosome E"/>
</dbReference>
<evidence type="ECO:0000256" key="5">
    <source>
        <dbReference type="ARBA" id="ARBA00023136"/>
    </source>
</evidence>
<dbReference type="OMA" id="TWNNDQP"/>
<feature type="transmembrane region" description="Helical" evidence="8">
    <location>
        <begin position="56"/>
        <end position="79"/>
    </location>
</feature>
<reference evidence="9 10" key="1">
    <citation type="journal article" date="2004" name="Nature">
        <title>Genome evolution in yeasts.</title>
        <authorList>
            <consortium name="Genolevures"/>
            <person name="Dujon B."/>
            <person name="Sherman D."/>
            <person name="Fischer G."/>
            <person name="Durrens P."/>
            <person name="Casaregola S."/>
            <person name="Lafontaine I."/>
            <person name="de Montigny J."/>
            <person name="Marck C."/>
            <person name="Neuveglise C."/>
            <person name="Talla E."/>
            <person name="Goffard N."/>
            <person name="Frangeul L."/>
            <person name="Aigle M."/>
            <person name="Anthouard V."/>
            <person name="Babour A."/>
            <person name="Barbe V."/>
            <person name="Barnay S."/>
            <person name="Blanchin S."/>
            <person name="Beckerich J.M."/>
            <person name="Beyne E."/>
            <person name="Bleykasten C."/>
            <person name="Boisrame A."/>
            <person name="Boyer J."/>
            <person name="Cattolico L."/>
            <person name="Confanioleri F."/>
            <person name="de Daruvar A."/>
            <person name="Despons L."/>
            <person name="Fabre E."/>
            <person name="Fairhead C."/>
            <person name="Ferry-Dumazet H."/>
            <person name="Groppi A."/>
            <person name="Hantraye F."/>
            <person name="Hennequin C."/>
            <person name="Jauniaux N."/>
            <person name="Joyet P."/>
            <person name="Kachouri R."/>
            <person name="Kerrest A."/>
            <person name="Koszul R."/>
            <person name="Lemaire M."/>
            <person name="Lesur I."/>
            <person name="Ma L."/>
            <person name="Muller H."/>
            <person name="Nicaud J.M."/>
            <person name="Nikolski M."/>
            <person name="Oztas S."/>
            <person name="Ozier-Kalogeropoulos O."/>
            <person name="Pellenz S."/>
            <person name="Potier S."/>
            <person name="Richard G.F."/>
            <person name="Straub M.L."/>
            <person name="Suleau A."/>
            <person name="Swennene D."/>
            <person name="Tekaia F."/>
            <person name="Wesolowski-Louvel M."/>
            <person name="Westhof E."/>
            <person name="Wirth B."/>
            <person name="Zeniou-Meyer M."/>
            <person name="Zivanovic I."/>
            <person name="Bolotin-Fukuhara M."/>
            <person name="Thierry A."/>
            <person name="Bouchier C."/>
            <person name="Caudron B."/>
            <person name="Scarpelli C."/>
            <person name="Gaillardin C."/>
            <person name="Weissenbach J."/>
            <person name="Wincker P."/>
            <person name="Souciet J.L."/>
        </authorList>
    </citation>
    <scope>NUCLEOTIDE SEQUENCE [LARGE SCALE GENOMIC DNA]</scope>
    <source>
        <strain evidence="10">ATCC 36239 / CBS 767 / BCRC 21394 / JCM 1990 / NBRC 0083 / IGC 2968</strain>
    </source>
</reference>
<dbReference type="GO" id="GO:0005886">
    <property type="term" value="C:plasma membrane"/>
    <property type="evidence" value="ECO:0007669"/>
    <property type="project" value="TreeGrafter"/>
</dbReference>
<dbReference type="EMBL" id="CR382137">
    <property type="protein sequence ID" value="CAG87605.1"/>
    <property type="molecule type" value="Genomic_DNA"/>
</dbReference>
<accession>Q6BQX6</accession>
<dbReference type="PANTHER" id="PTHR10926:SF0">
    <property type="entry name" value="CDC50, ISOFORM A"/>
    <property type="match status" value="1"/>
</dbReference>
<dbReference type="HOGENOM" id="CLU_025025_0_1_1"/>
<proteinExistence type="inferred from homology"/>
<sequence>MNFLRNRRTSDSDDDDNDELNNNNVSSIHKSRKPPNTAFRQQRLKAWQPLLTPKSVIPLLLILTVIFAPLGIAIINTVYNVEVLSIDYSHCNSLHSDDFKSVPGKYTSHHFKKKNDDPEFQWKVVNSTDKFDDLKQTCLIRFNLPKDIKPPVYLYYKLTNFFQNHRKYVESYDLEQLKGIAVTRGDLSDGCKPLRFIDDKIVYPCGLISNSYFNDTISSPVLLNARSGSNNETYELTDEEISWSSDRNHKYKKTKYDPKDIVPPPNWYKMYPDGYTQDNLPDLATWEHLQNWMRTAGLATFYKLYGKNETETLSSGTYEISIEMNYPVSIFGGTKTMVITTNSIFGGRNMSLGVIYIIVAVICLVLGIAFLLQHLIKPRRIGDHNFLQNNSAAPRDGPRLGNPTNFREQL</sequence>
<keyword evidence="10" id="KW-1185">Reference proteome</keyword>
<dbReference type="RefSeq" id="XP_459394.1">
    <property type="nucleotide sequence ID" value="XM_459394.1"/>
</dbReference>
<dbReference type="PANTHER" id="PTHR10926">
    <property type="entry name" value="CELL CYCLE CONTROL PROTEIN 50"/>
    <property type="match status" value="1"/>
</dbReference>
<evidence type="ECO:0000313" key="9">
    <source>
        <dbReference type="EMBL" id="CAG87605.1"/>
    </source>
</evidence>
<keyword evidence="3 8" id="KW-0812">Transmembrane</keyword>
<dbReference type="GO" id="GO:0005794">
    <property type="term" value="C:Golgi apparatus"/>
    <property type="evidence" value="ECO:0007669"/>
    <property type="project" value="TreeGrafter"/>
</dbReference>
<keyword evidence="4 8" id="KW-1133">Transmembrane helix</keyword>
<evidence type="ECO:0000256" key="3">
    <source>
        <dbReference type="ARBA" id="ARBA00022692"/>
    </source>
</evidence>
<evidence type="ECO:0000256" key="4">
    <source>
        <dbReference type="ARBA" id="ARBA00022989"/>
    </source>
</evidence>
<dbReference type="GeneID" id="2902940"/>
<dbReference type="STRING" id="284592.Q6BQX6"/>
<dbReference type="InterPro" id="IPR005045">
    <property type="entry name" value="CDC50/LEM3_fam"/>
</dbReference>
<dbReference type="AlphaFoldDB" id="Q6BQX6"/>
<evidence type="ECO:0000256" key="8">
    <source>
        <dbReference type="SAM" id="Phobius"/>
    </source>
</evidence>
<evidence type="ECO:0000256" key="6">
    <source>
        <dbReference type="PIRNR" id="PIRNR015840"/>
    </source>
</evidence>
<dbReference type="PIRSF" id="PIRSF015840">
    <property type="entry name" value="DUF284_TM_euk"/>
    <property type="match status" value="1"/>
</dbReference>
<dbReference type="OrthoDB" id="340608at2759"/>
<protein>
    <submittedName>
        <fullName evidence="9">DEHA2E01518p</fullName>
    </submittedName>
</protein>
<feature type="region of interest" description="Disordered" evidence="7">
    <location>
        <begin position="1"/>
        <end position="36"/>
    </location>
</feature>
<organism evidence="9 10">
    <name type="scientific">Debaryomyces hansenii (strain ATCC 36239 / CBS 767 / BCRC 21394 / JCM 1990 / NBRC 0083 / IGC 2968)</name>
    <name type="common">Yeast</name>
    <name type="synonym">Torulaspora hansenii</name>
    <dbReference type="NCBI Taxonomy" id="284592"/>
    <lineage>
        <taxon>Eukaryota</taxon>
        <taxon>Fungi</taxon>
        <taxon>Dikarya</taxon>
        <taxon>Ascomycota</taxon>
        <taxon>Saccharomycotina</taxon>
        <taxon>Pichiomycetes</taxon>
        <taxon>Debaryomycetaceae</taxon>
        <taxon>Debaryomyces</taxon>
    </lineage>
</organism>
<gene>
    <name evidence="9" type="ordered locus">DEHA2E01518g</name>
</gene>
<dbReference type="GO" id="GO:0005783">
    <property type="term" value="C:endoplasmic reticulum"/>
    <property type="evidence" value="ECO:0007669"/>
    <property type="project" value="TreeGrafter"/>
</dbReference>
<comment type="similarity">
    <text evidence="2 6">Belongs to the CDC50/LEM3 family.</text>
</comment>
<keyword evidence="5 6" id="KW-0472">Membrane</keyword>
<evidence type="ECO:0000256" key="2">
    <source>
        <dbReference type="ARBA" id="ARBA00009457"/>
    </source>
</evidence>
<dbReference type="InParanoid" id="Q6BQX6"/>
<name>Q6BQX6_DEBHA</name>
<dbReference type="GO" id="GO:0045332">
    <property type="term" value="P:phospholipid translocation"/>
    <property type="evidence" value="ECO:0007669"/>
    <property type="project" value="UniProtKB-UniRule"/>
</dbReference>
<dbReference type="KEGG" id="dha:DEHA2E01518g"/>
<dbReference type="eggNOG" id="KOG2952">
    <property type="taxonomic scope" value="Eukaryota"/>
</dbReference>
<dbReference type="FunCoup" id="Q6BQX6">
    <property type="interactions" value="496"/>
</dbReference>
<comment type="subcellular location">
    <subcellularLocation>
        <location evidence="1">Membrane</location>
        <topology evidence="1">Multi-pass membrane protein</topology>
    </subcellularLocation>
</comment>
<feature type="transmembrane region" description="Helical" evidence="8">
    <location>
        <begin position="350"/>
        <end position="372"/>
    </location>
</feature>
<dbReference type="VEuPathDB" id="FungiDB:DEHA2E01518g"/>
<evidence type="ECO:0000256" key="7">
    <source>
        <dbReference type="SAM" id="MobiDB-lite"/>
    </source>
</evidence>
<evidence type="ECO:0000313" key="10">
    <source>
        <dbReference type="Proteomes" id="UP000000599"/>
    </source>
</evidence>
<evidence type="ECO:0000256" key="1">
    <source>
        <dbReference type="ARBA" id="ARBA00004141"/>
    </source>
</evidence>